<dbReference type="PANTHER" id="PTHR30346:SF0">
    <property type="entry name" value="HCA OPERON TRANSCRIPTIONAL ACTIVATOR HCAR"/>
    <property type="match status" value="1"/>
</dbReference>
<evidence type="ECO:0000256" key="2">
    <source>
        <dbReference type="ARBA" id="ARBA00023015"/>
    </source>
</evidence>
<evidence type="ECO:0000256" key="4">
    <source>
        <dbReference type="ARBA" id="ARBA00023163"/>
    </source>
</evidence>
<dbReference type="InterPro" id="IPR036390">
    <property type="entry name" value="WH_DNA-bd_sf"/>
</dbReference>
<dbReference type="Pfam" id="PF03466">
    <property type="entry name" value="LysR_substrate"/>
    <property type="match status" value="1"/>
</dbReference>
<feature type="domain" description="HTH lysR-type" evidence="5">
    <location>
        <begin position="11"/>
        <end position="68"/>
    </location>
</feature>
<dbReference type="Gene3D" id="3.40.190.10">
    <property type="entry name" value="Periplasmic binding protein-like II"/>
    <property type="match status" value="2"/>
</dbReference>
<name>A0A512M2R7_9BACT</name>
<dbReference type="FunFam" id="1.10.10.10:FF:000001">
    <property type="entry name" value="LysR family transcriptional regulator"/>
    <property type="match status" value="1"/>
</dbReference>
<evidence type="ECO:0000256" key="1">
    <source>
        <dbReference type="ARBA" id="ARBA00009437"/>
    </source>
</evidence>
<dbReference type="Gene3D" id="1.10.10.10">
    <property type="entry name" value="Winged helix-like DNA-binding domain superfamily/Winged helix DNA-binding domain"/>
    <property type="match status" value="1"/>
</dbReference>
<evidence type="ECO:0000259" key="5">
    <source>
        <dbReference type="PROSITE" id="PS50931"/>
    </source>
</evidence>
<dbReference type="PROSITE" id="PS50931">
    <property type="entry name" value="HTH_LYSR"/>
    <property type="match status" value="1"/>
</dbReference>
<protein>
    <submittedName>
        <fullName evidence="6">LysR family transcriptional regulator</fullName>
    </submittedName>
</protein>
<keyword evidence="7" id="KW-1185">Reference proteome</keyword>
<keyword evidence="4" id="KW-0804">Transcription</keyword>
<dbReference type="InterPro" id="IPR036388">
    <property type="entry name" value="WH-like_DNA-bd_sf"/>
</dbReference>
<dbReference type="EMBL" id="BKAG01000002">
    <property type="protein sequence ID" value="GEP41034.1"/>
    <property type="molecule type" value="Genomic_DNA"/>
</dbReference>
<dbReference type="InterPro" id="IPR000847">
    <property type="entry name" value="LysR_HTH_N"/>
</dbReference>
<evidence type="ECO:0000313" key="6">
    <source>
        <dbReference type="EMBL" id="GEP41034.1"/>
    </source>
</evidence>
<dbReference type="SUPFAM" id="SSF53850">
    <property type="entry name" value="Periplasmic binding protein-like II"/>
    <property type="match status" value="1"/>
</dbReference>
<evidence type="ECO:0000313" key="7">
    <source>
        <dbReference type="Proteomes" id="UP000321577"/>
    </source>
</evidence>
<dbReference type="PANTHER" id="PTHR30346">
    <property type="entry name" value="TRANSCRIPTIONAL DUAL REGULATOR HCAR-RELATED"/>
    <property type="match status" value="1"/>
</dbReference>
<gene>
    <name evidence="6" type="primary">ilvR</name>
    <name evidence="6" type="ORF">BGE01nite_03250</name>
</gene>
<dbReference type="InterPro" id="IPR005119">
    <property type="entry name" value="LysR_subst-bd"/>
</dbReference>
<dbReference type="CDD" id="cd08414">
    <property type="entry name" value="PBP2_LTTR_aromatics_like"/>
    <property type="match status" value="1"/>
</dbReference>
<dbReference type="Proteomes" id="UP000321577">
    <property type="component" value="Unassembled WGS sequence"/>
</dbReference>
<dbReference type="AlphaFoldDB" id="A0A512M2R7"/>
<accession>A0A512M2R7</accession>
<dbReference type="SUPFAM" id="SSF46785">
    <property type="entry name" value="Winged helix' DNA-binding domain"/>
    <property type="match status" value="1"/>
</dbReference>
<comment type="caution">
    <text evidence="6">The sequence shown here is derived from an EMBL/GenBank/DDBJ whole genome shotgun (WGS) entry which is preliminary data.</text>
</comment>
<comment type="similarity">
    <text evidence="1">Belongs to the LysR transcriptional regulatory family.</text>
</comment>
<proteinExistence type="inferred from homology"/>
<dbReference type="Pfam" id="PF00126">
    <property type="entry name" value="HTH_1"/>
    <property type="match status" value="1"/>
</dbReference>
<dbReference type="GO" id="GO:0032993">
    <property type="term" value="C:protein-DNA complex"/>
    <property type="evidence" value="ECO:0007669"/>
    <property type="project" value="TreeGrafter"/>
</dbReference>
<keyword evidence="3" id="KW-0238">DNA-binding</keyword>
<dbReference type="GO" id="GO:0003677">
    <property type="term" value="F:DNA binding"/>
    <property type="evidence" value="ECO:0007669"/>
    <property type="project" value="UniProtKB-KW"/>
</dbReference>
<dbReference type="GO" id="GO:0003700">
    <property type="term" value="F:DNA-binding transcription factor activity"/>
    <property type="evidence" value="ECO:0007669"/>
    <property type="project" value="InterPro"/>
</dbReference>
<dbReference type="PRINTS" id="PR00039">
    <property type="entry name" value="HTHLYSR"/>
</dbReference>
<dbReference type="OrthoDB" id="9785745at2"/>
<organism evidence="6 7">
    <name type="scientific">Brevifollis gellanilyticus</name>
    <dbReference type="NCBI Taxonomy" id="748831"/>
    <lineage>
        <taxon>Bacteria</taxon>
        <taxon>Pseudomonadati</taxon>
        <taxon>Verrucomicrobiota</taxon>
        <taxon>Verrucomicrobiia</taxon>
        <taxon>Verrucomicrobiales</taxon>
        <taxon>Verrucomicrobiaceae</taxon>
    </lineage>
</organism>
<reference evidence="6 7" key="1">
    <citation type="submission" date="2019-07" db="EMBL/GenBank/DDBJ databases">
        <title>Whole genome shotgun sequence of Brevifollis gellanilyticus NBRC 108608.</title>
        <authorList>
            <person name="Hosoyama A."/>
            <person name="Uohara A."/>
            <person name="Ohji S."/>
            <person name="Ichikawa N."/>
        </authorList>
    </citation>
    <scope>NUCLEOTIDE SEQUENCE [LARGE SCALE GENOMIC DNA]</scope>
    <source>
        <strain evidence="6 7">NBRC 108608</strain>
    </source>
</reference>
<keyword evidence="2" id="KW-0805">Transcription regulation</keyword>
<evidence type="ECO:0000256" key="3">
    <source>
        <dbReference type="ARBA" id="ARBA00023125"/>
    </source>
</evidence>
<sequence length="311" mass="34163">MQPAYAQQHLMELRLLRSFIAAAEDGNISKAAVRLGMTQPALSRQIKTLEDELGVPLLERGAHSFSLTASGDLLLREGKGLLERADMLEHRIRASAKAQTIRVGYSPSLTAGILAPAMEAFSQLHPKARVELSDLSSLEMVEGLQKGALDLVVTVPPVKEVPEISWVTLQQQAWRVAVPRQHALTAKASLGPKDLHEQRLVIYNQREYPDYWAMITGWFKSQGINARVASECDGVTSLISAVEAGLGVALVVERIACLIPERIVLKPLKPQPAPICISAGTLERQSRDKVIAVFIEELKRAGEIDYHRTTT</sequence>